<evidence type="ECO:0000313" key="1">
    <source>
        <dbReference type="EMBL" id="AWD90515.1"/>
    </source>
</evidence>
<protein>
    <submittedName>
        <fullName evidence="1">Uncharacterized protein</fullName>
    </submittedName>
</protein>
<dbReference type="KEGG" id="vg:65112657"/>
<organism evidence="1 2">
    <name type="scientific">Erwinia phage Cronus</name>
    <dbReference type="NCBI Taxonomy" id="2163633"/>
    <lineage>
        <taxon>Viruses</taxon>
        <taxon>Duplodnaviria</taxon>
        <taxon>Heunggongvirae</taxon>
        <taxon>Uroviricota</taxon>
        <taxon>Caudoviricetes</taxon>
        <taxon>Pantevenvirales</taxon>
        <taxon>Straboviridae</taxon>
        <taxon>Tevenvirinae</taxon>
        <taxon>Risoevirus</taxon>
        <taxon>Risoevirus cronus</taxon>
        <taxon>Roskildevirus cronus</taxon>
    </lineage>
</organism>
<proteinExistence type="predicted"/>
<accession>A0A2S1GMA6</accession>
<dbReference type="Proteomes" id="UP000246316">
    <property type="component" value="Segment"/>
</dbReference>
<sequence length="86" mass="10280">MGYGLDEAWEYEPTEEEELELLFYQCKKQYLKNDIAKVGDKINCPWCGKAIKKKTYQHKFCATKCKDSFWNIAPHRIARTLEWKND</sequence>
<dbReference type="RefSeq" id="YP_010095023.1">
    <property type="nucleotide sequence ID" value="NC_055743.1"/>
</dbReference>
<reference evidence="1" key="1">
    <citation type="submission" date="2018-03" db="EMBL/GenBank/DDBJ databases">
        <title>Phage therapy in agriculture - a green tech approach to combat plant pathogenic bacteria.</title>
        <authorList>
            <person name="Carstens A.B."/>
            <person name="Djurhuus A.M."/>
            <person name="Hansen L.H."/>
        </authorList>
    </citation>
    <scope>NUCLEOTIDE SEQUENCE [LARGE SCALE GENOMIC DNA]</scope>
</reference>
<name>A0A2S1GMA6_9CAUD</name>
<dbReference type="EMBL" id="MH059636">
    <property type="protein sequence ID" value="AWD90515.1"/>
    <property type="molecule type" value="Genomic_DNA"/>
</dbReference>
<keyword evidence="2" id="KW-1185">Reference proteome</keyword>
<evidence type="ECO:0000313" key="2">
    <source>
        <dbReference type="Proteomes" id="UP000246316"/>
    </source>
</evidence>
<dbReference type="GeneID" id="65112657"/>